<dbReference type="EMBL" id="JQGC01000010">
    <property type="protein sequence ID" value="KFL30899.1"/>
    <property type="molecule type" value="Genomic_DNA"/>
</dbReference>
<dbReference type="STRING" id="46914.JP75_13010"/>
<keyword evidence="3 8" id="KW-0808">Transferase</keyword>
<organism evidence="8 9">
    <name type="scientific">Devosia riboflavina</name>
    <dbReference type="NCBI Taxonomy" id="46914"/>
    <lineage>
        <taxon>Bacteria</taxon>
        <taxon>Pseudomonadati</taxon>
        <taxon>Pseudomonadota</taxon>
        <taxon>Alphaproteobacteria</taxon>
        <taxon>Hyphomicrobiales</taxon>
        <taxon>Devosiaceae</taxon>
        <taxon>Devosia</taxon>
    </lineage>
</organism>
<dbReference type="Pfam" id="PF00588">
    <property type="entry name" value="SpoU_methylase"/>
    <property type="match status" value="1"/>
</dbReference>
<evidence type="ECO:0000313" key="9">
    <source>
        <dbReference type="Proteomes" id="UP000028981"/>
    </source>
</evidence>
<dbReference type="GO" id="GO:0106339">
    <property type="term" value="F:tRNA (cytidine(32)-2'-O)-methyltransferase activity"/>
    <property type="evidence" value="ECO:0007669"/>
    <property type="project" value="RHEA"/>
</dbReference>
<dbReference type="OrthoDB" id="9806346at2"/>
<dbReference type="SUPFAM" id="SSF75217">
    <property type="entry name" value="alpha/beta knot"/>
    <property type="match status" value="1"/>
</dbReference>
<evidence type="ECO:0000313" key="8">
    <source>
        <dbReference type="EMBL" id="KFL30899.1"/>
    </source>
</evidence>
<comment type="subcellular location">
    <subcellularLocation>
        <location evidence="5">Cytoplasm</location>
    </subcellularLocation>
</comment>
<keyword evidence="2 5" id="KW-0489">Methyltransferase</keyword>
<dbReference type="GO" id="GO:0005829">
    <property type="term" value="C:cytosol"/>
    <property type="evidence" value="ECO:0007669"/>
    <property type="project" value="TreeGrafter"/>
</dbReference>
<dbReference type="Gene3D" id="3.40.1280.10">
    <property type="match status" value="1"/>
</dbReference>
<keyword evidence="4 5" id="KW-0949">S-adenosyl-L-methionine</keyword>
<evidence type="ECO:0000259" key="7">
    <source>
        <dbReference type="Pfam" id="PF00588"/>
    </source>
</evidence>
<dbReference type="EC" id="2.1.1.200" evidence="5"/>
<sequence length="270" mass="29636">MAGTDRSLEPTLGACPAIILCEPQLGENIGTTARAMANFGLWDLRLVRPRDGWPNEKAVAAASRADHVLERVRVFETLEEAIADLKLVYATTARSRDMQKEVLGPEEASIKMAQHIAAGQGAGLLFGRERWGLLNDEVAMSDAIVTLPVEPAFASLNIAQAVLLMSYEWRRHGGAGTALPFSEGLDDAAPREELTGLFEHLEGVLDQTGFFTTPDKRPSMVNNLRTALTRGRFTSQEIRTLRGVISSIDRRHQRPNPNRQKPATDKPATE</sequence>
<dbReference type="PANTHER" id="PTHR42786">
    <property type="entry name" value="TRNA/RRNA METHYLTRANSFERASE"/>
    <property type="match status" value="1"/>
</dbReference>
<feature type="domain" description="tRNA/rRNA methyltransferase SpoU type" evidence="7">
    <location>
        <begin position="18"/>
        <end position="167"/>
    </location>
</feature>
<comment type="subunit">
    <text evidence="5">Homodimer.</text>
</comment>
<dbReference type="PANTHER" id="PTHR42786:SF7">
    <property type="entry name" value="TRNA_RRNA METHYLTRANSFERASE SPOU TYPE DOMAIN-CONTAINING PROTEIN"/>
    <property type="match status" value="1"/>
</dbReference>
<dbReference type="GO" id="GO:0003723">
    <property type="term" value="F:RNA binding"/>
    <property type="evidence" value="ECO:0007669"/>
    <property type="project" value="InterPro"/>
</dbReference>
<comment type="caution">
    <text evidence="8">The sequence shown here is derived from an EMBL/GenBank/DDBJ whole genome shotgun (WGS) entry which is preliminary data.</text>
</comment>
<dbReference type="Proteomes" id="UP000028981">
    <property type="component" value="Unassembled WGS sequence"/>
</dbReference>
<dbReference type="InterPro" id="IPR001537">
    <property type="entry name" value="SpoU_MeTrfase"/>
</dbReference>
<evidence type="ECO:0000256" key="4">
    <source>
        <dbReference type="ARBA" id="ARBA00022691"/>
    </source>
</evidence>
<evidence type="ECO:0000256" key="1">
    <source>
        <dbReference type="ARBA" id="ARBA00007228"/>
    </source>
</evidence>
<comment type="catalytic activity">
    <reaction evidence="5">
        <text>uridine(32) in tRNA + S-adenosyl-L-methionine = 2'-O-methyluridine(32) in tRNA + S-adenosyl-L-homocysteine + H(+)</text>
        <dbReference type="Rhea" id="RHEA:42936"/>
        <dbReference type="Rhea" id="RHEA-COMP:10107"/>
        <dbReference type="Rhea" id="RHEA-COMP:10290"/>
        <dbReference type="ChEBI" id="CHEBI:15378"/>
        <dbReference type="ChEBI" id="CHEBI:57856"/>
        <dbReference type="ChEBI" id="CHEBI:59789"/>
        <dbReference type="ChEBI" id="CHEBI:65315"/>
        <dbReference type="ChEBI" id="CHEBI:74478"/>
        <dbReference type="EC" id="2.1.1.200"/>
    </reaction>
</comment>
<dbReference type="RefSeq" id="WP_035083387.1">
    <property type="nucleotide sequence ID" value="NZ_JQGC01000010.1"/>
</dbReference>
<dbReference type="CDD" id="cd18093">
    <property type="entry name" value="SpoU-like_TrmJ"/>
    <property type="match status" value="1"/>
</dbReference>
<gene>
    <name evidence="5" type="primary">trmJ</name>
    <name evidence="8" type="ORF">JP75_13010</name>
</gene>
<keyword evidence="5" id="KW-0963">Cytoplasm</keyword>
<comment type="similarity">
    <text evidence="1">Belongs to the class IV-like SAM-binding methyltransferase superfamily. RNA methyltransferase TrmH family.</text>
</comment>
<protein>
    <recommendedName>
        <fullName evidence="5">tRNA (cytidine/uridine-2'-O-)-methyltransferase TrmJ</fullName>
        <ecNumber evidence="5">2.1.1.200</ecNumber>
    </recommendedName>
    <alternativeName>
        <fullName evidence="5">tRNA (cytidine(32)/uridine(32)-2'-O)-methyltransferase</fullName>
    </alternativeName>
    <alternativeName>
        <fullName evidence="5">tRNA Cm32/Um32 methyltransferase</fullName>
    </alternativeName>
</protein>
<dbReference type="InterPro" id="IPR004384">
    <property type="entry name" value="RNA_MeTrfase_TrmJ/LasT"/>
</dbReference>
<feature type="region of interest" description="Disordered" evidence="6">
    <location>
        <begin position="247"/>
        <end position="270"/>
    </location>
</feature>
<evidence type="ECO:0000256" key="5">
    <source>
        <dbReference type="RuleBase" id="RU362024"/>
    </source>
</evidence>
<dbReference type="AlphaFoldDB" id="A0A087M1Z6"/>
<proteinExistence type="inferred from homology"/>
<reference evidence="8 9" key="1">
    <citation type="submission" date="2014-08" db="EMBL/GenBank/DDBJ databases">
        <authorList>
            <person name="Hassan Y.I."/>
            <person name="Lepp D."/>
            <person name="Zhou T."/>
        </authorList>
    </citation>
    <scope>NUCLEOTIDE SEQUENCE [LARGE SCALE GENOMIC DNA]</scope>
    <source>
        <strain evidence="8 9">IFO13584</strain>
    </source>
</reference>
<dbReference type="NCBIfam" id="TIGR00050">
    <property type="entry name" value="rRNA_methyl_1"/>
    <property type="match status" value="1"/>
</dbReference>
<keyword evidence="9" id="KW-1185">Reference proteome</keyword>
<evidence type="ECO:0000256" key="6">
    <source>
        <dbReference type="SAM" id="MobiDB-lite"/>
    </source>
</evidence>
<name>A0A087M1Z6_9HYPH</name>
<dbReference type="GO" id="GO:0160206">
    <property type="term" value="F:tRNA (cytidine(32)/uridine(32)-2'-O)-methyltransferase activity"/>
    <property type="evidence" value="ECO:0007669"/>
    <property type="project" value="UniProtKB-EC"/>
</dbReference>
<dbReference type="InterPro" id="IPR029028">
    <property type="entry name" value="Alpha/beta_knot_MTases"/>
</dbReference>
<dbReference type="InterPro" id="IPR029026">
    <property type="entry name" value="tRNA_m1G_MTases_N"/>
</dbReference>
<accession>A0A087M1Z6</accession>
<comment type="function">
    <text evidence="5">Catalyzes the formation of 2'O-methylated cytidine (Cm32) or 2'O-methylated uridine (Um32) at position 32 in tRNA.</text>
</comment>
<evidence type="ECO:0000256" key="3">
    <source>
        <dbReference type="ARBA" id="ARBA00022679"/>
    </source>
</evidence>
<evidence type="ECO:0000256" key="2">
    <source>
        <dbReference type="ARBA" id="ARBA00022603"/>
    </source>
</evidence>
<keyword evidence="5" id="KW-0819">tRNA processing</keyword>
<dbReference type="Gene3D" id="1.10.8.590">
    <property type="match status" value="1"/>
</dbReference>
<dbReference type="PIRSF" id="PIRSF004808">
    <property type="entry name" value="LasT"/>
    <property type="match status" value="1"/>
</dbReference>
<dbReference type="GO" id="GO:0002128">
    <property type="term" value="P:tRNA nucleoside ribose methylation"/>
    <property type="evidence" value="ECO:0007669"/>
    <property type="project" value="TreeGrafter"/>
</dbReference>
<comment type="catalytic activity">
    <reaction evidence="5">
        <text>cytidine(32) in tRNA + S-adenosyl-L-methionine = 2'-O-methylcytidine(32) in tRNA + S-adenosyl-L-homocysteine + H(+)</text>
        <dbReference type="Rhea" id="RHEA:42932"/>
        <dbReference type="Rhea" id="RHEA-COMP:10288"/>
        <dbReference type="Rhea" id="RHEA-COMP:10289"/>
        <dbReference type="ChEBI" id="CHEBI:15378"/>
        <dbReference type="ChEBI" id="CHEBI:57856"/>
        <dbReference type="ChEBI" id="CHEBI:59789"/>
        <dbReference type="ChEBI" id="CHEBI:74495"/>
        <dbReference type="ChEBI" id="CHEBI:82748"/>
        <dbReference type="EC" id="2.1.1.200"/>
    </reaction>
</comment>